<reference evidence="2" key="3">
    <citation type="submission" date="2012-09" db="EMBL/GenBank/DDBJ databases">
        <authorList>
            <consortium name="VectorBase"/>
        </authorList>
    </citation>
    <scope>NUCLEOTIDE SEQUENCE</scope>
    <source>
        <strain evidence="2">Liverpool</strain>
    </source>
</reference>
<dbReference type="AlphaFoldDB" id="Q17B52"/>
<evidence type="ECO:0000313" key="3">
    <source>
        <dbReference type="Proteomes" id="UP000682892"/>
    </source>
</evidence>
<protein>
    <submittedName>
        <fullName evidence="2">AAEL005073-PA</fullName>
    </submittedName>
</protein>
<evidence type="ECO:0000256" key="1">
    <source>
        <dbReference type="SAM" id="MobiDB-lite"/>
    </source>
</evidence>
<name>Q17B52_AEDAE</name>
<proteinExistence type="predicted"/>
<evidence type="ECO:0000313" key="2">
    <source>
        <dbReference type="EMBL" id="EAT43516.1"/>
    </source>
</evidence>
<organism evidence="2 3">
    <name type="scientific">Aedes aegypti</name>
    <name type="common">Yellowfever mosquito</name>
    <name type="synonym">Culex aegypti</name>
    <dbReference type="NCBI Taxonomy" id="7159"/>
    <lineage>
        <taxon>Eukaryota</taxon>
        <taxon>Metazoa</taxon>
        <taxon>Ecdysozoa</taxon>
        <taxon>Arthropoda</taxon>
        <taxon>Hexapoda</taxon>
        <taxon>Insecta</taxon>
        <taxon>Pterygota</taxon>
        <taxon>Neoptera</taxon>
        <taxon>Endopterygota</taxon>
        <taxon>Diptera</taxon>
        <taxon>Nematocera</taxon>
        <taxon>Culicoidea</taxon>
        <taxon>Culicidae</taxon>
        <taxon>Culicinae</taxon>
        <taxon>Aedini</taxon>
        <taxon>Aedes</taxon>
        <taxon>Stegomyia</taxon>
    </lineage>
</organism>
<accession>Q17B52</accession>
<dbReference type="VEuPathDB" id="VectorBase:AAEL005073"/>
<dbReference type="EMBL" id="CH477325">
    <property type="protein sequence ID" value="EAT43516.1"/>
    <property type="molecule type" value="Genomic_DNA"/>
</dbReference>
<feature type="non-terminal residue" evidence="2">
    <location>
        <position position="1"/>
    </location>
</feature>
<sequence>QKWHEENNAKHKYNQVNNNQQTAIIDQLKEENYKLKQLFRTAETRTTEQEKRAFEQEKRATEQEMRATEQEKRATEQEERADNLEITLERAVDEAKNQIQAERVSALAEIDELKKNVSEKESILKKTIDQHKEENHRLEQLVRTAETRAKEQEKRAVELEKCLTEQEQRATDQEMRATEQEKRAANLEITLERELDKAKKQIQVVRVSALAEMEELKKNLKEENNKLKHFFRTAEIRATDQEKRAANLEITLERAVDETKNQIQAERAEMEKLKKKVSEKESILKNIIDQLKEKNYKLEKLVHTAENQAKQQEKLATEQEKRAFEQEERADNLEITHERALAEMDELKKNVSEKESILKNTIDQQKEENHRLEQLVRTAETRVKEQEKRIVELKKCLTEQEKHIVEQEMRTTEQEKRAANLEITLERALTEMDELKKNVSEKESILKNITDQLKEENHRLEQLEKRATEQEKRAANLESALVKHVNQNLEERGSALAELDKLKKDASDKESIRKNMAQRIERLELEKQELVIAKQKQLDT</sequence>
<dbReference type="PaxDb" id="7159-AAEL005073-PA"/>
<gene>
    <name evidence="2" type="ORF">AaeL_AAEL005073</name>
</gene>
<feature type="region of interest" description="Disordered" evidence="1">
    <location>
        <begin position="43"/>
        <end position="82"/>
    </location>
</feature>
<feature type="non-terminal residue" evidence="2">
    <location>
        <position position="540"/>
    </location>
</feature>
<dbReference type="Proteomes" id="UP000682892">
    <property type="component" value="Chromosome 3"/>
</dbReference>
<dbReference type="OMA" id="QEMRATE"/>
<reference evidence="2" key="2">
    <citation type="journal article" date="2007" name="Science">
        <title>Genome sequence of Aedes aegypti, a major arbovirus vector.</title>
        <authorList>
            <person name="Nene V."/>
            <person name="Wortman J.R."/>
            <person name="Lawson D."/>
            <person name="Haas B."/>
            <person name="Kodira C."/>
            <person name="Tu Z.J."/>
            <person name="Loftus B."/>
            <person name="Xi Z."/>
            <person name="Megy K."/>
            <person name="Grabherr M."/>
            <person name="Ren Q."/>
            <person name="Zdobnov E.M."/>
            <person name="Lobo N.F."/>
            <person name="Campbell K.S."/>
            <person name="Brown S.E."/>
            <person name="Bonaldo M.F."/>
            <person name="Zhu J."/>
            <person name="Sinkins S.P."/>
            <person name="Hogenkamp D.G."/>
            <person name="Amedeo P."/>
            <person name="Arensburger P."/>
            <person name="Atkinson P.W."/>
            <person name="Bidwell S."/>
            <person name="Biedler J."/>
            <person name="Birney E."/>
            <person name="Bruggner R.V."/>
            <person name="Costas J."/>
            <person name="Coy M.R."/>
            <person name="Crabtree J."/>
            <person name="Crawford M."/>
            <person name="Debruyn B."/>
            <person name="Decaprio D."/>
            <person name="Eiglmeier K."/>
            <person name="Eisenstadt E."/>
            <person name="El-Dorry H."/>
            <person name="Gelbart W.M."/>
            <person name="Gomes S.L."/>
            <person name="Hammond M."/>
            <person name="Hannick L.I."/>
            <person name="Hogan J.R."/>
            <person name="Holmes M.H."/>
            <person name="Jaffe D."/>
            <person name="Johnston J.S."/>
            <person name="Kennedy R.C."/>
            <person name="Koo H."/>
            <person name="Kravitz S."/>
            <person name="Kriventseva E.V."/>
            <person name="Kulp D."/>
            <person name="Labutti K."/>
            <person name="Lee E."/>
            <person name="Li S."/>
            <person name="Lovin D.D."/>
            <person name="Mao C."/>
            <person name="Mauceli E."/>
            <person name="Menck C.F."/>
            <person name="Miller J.R."/>
            <person name="Montgomery P."/>
            <person name="Mori A."/>
            <person name="Nascimento A.L."/>
            <person name="Naveira H.F."/>
            <person name="Nusbaum C."/>
            <person name="O'leary S."/>
            <person name="Orvis J."/>
            <person name="Pertea M."/>
            <person name="Quesneville H."/>
            <person name="Reidenbach K.R."/>
            <person name="Rogers Y.H."/>
            <person name="Roth C.W."/>
            <person name="Schneider J.R."/>
            <person name="Schatz M."/>
            <person name="Shumway M."/>
            <person name="Stanke M."/>
            <person name="Stinson E.O."/>
            <person name="Tubio J.M."/>
            <person name="Vanzee J.P."/>
            <person name="Verjovski-Almeida S."/>
            <person name="Werner D."/>
            <person name="White O."/>
            <person name="Wyder S."/>
            <person name="Zeng Q."/>
            <person name="Zhao Q."/>
            <person name="Zhao Y."/>
            <person name="Hill C.A."/>
            <person name="Raikhel A.S."/>
            <person name="Soares M.B."/>
            <person name="Knudson D.L."/>
            <person name="Lee N.H."/>
            <person name="Galagan J."/>
            <person name="Salzberg S.L."/>
            <person name="Paulsen I.T."/>
            <person name="Dimopoulos G."/>
            <person name="Collins F.H."/>
            <person name="Birren B."/>
            <person name="Fraser-Liggett C.M."/>
            <person name="Severson D.W."/>
        </authorList>
    </citation>
    <scope>NUCLEOTIDE SEQUENCE [LARGE SCALE GENOMIC DNA]</scope>
    <source>
        <strain evidence="2">Liverpool</strain>
    </source>
</reference>
<dbReference type="STRING" id="7159.Q17B52"/>
<reference evidence="2" key="1">
    <citation type="submission" date="2005-10" db="EMBL/GenBank/DDBJ databases">
        <authorList>
            <person name="Loftus B.J."/>
            <person name="Nene V.M."/>
            <person name="Hannick L.I."/>
            <person name="Bidwell S."/>
            <person name="Haas B."/>
            <person name="Amedeo P."/>
            <person name="Orvis J."/>
            <person name="Wortman J.R."/>
            <person name="White O.R."/>
            <person name="Salzberg S."/>
            <person name="Shumway M."/>
            <person name="Koo H."/>
            <person name="Zhao Y."/>
            <person name="Holmes M."/>
            <person name="Miller J."/>
            <person name="Schatz M."/>
            <person name="Pop M."/>
            <person name="Pai G."/>
            <person name="Utterback T."/>
            <person name="Rogers Y.-H."/>
            <person name="Kravitz S."/>
            <person name="Fraser C.M."/>
        </authorList>
    </citation>
    <scope>NUCLEOTIDE SEQUENCE</scope>
    <source>
        <strain evidence="2">Liverpool</strain>
    </source>
</reference>
<dbReference type="HOGENOM" id="CLU_504886_0_0_1"/>